<evidence type="ECO:0000313" key="2">
    <source>
        <dbReference type="Proteomes" id="UP000887116"/>
    </source>
</evidence>
<organism evidence="1 2">
    <name type="scientific">Trichonephila clavata</name>
    <name type="common">Joro spider</name>
    <name type="synonym">Nephila clavata</name>
    <dbReference type="NCBI Taxonomy" id="2740835"/>
    <lineage>
        <taxon>Eukaryota</taxon>
        <taxon>Metazoa</taxon>
        <taxon>Ecdysozoa</taxon>
        <taxon>Arthropoda</taxon>
        <taxon>Chelicerata</taxon>
        <taxon>Arachnida</taxon>
        <taxon>Araneae</taxon>
        <taxon>Araneomorphae</taxon>
        <taxon>Entelegynae</taxon>
        <taxon>Araneoidea</taxon>
        <taxon>Nephilidae</taxon>
        <taxon>Trichonephila</taxon>
    </lineage>
</organism>
<protein>
    <submittedName>
        <fullName evidence="1">ANK_REP_REGION domain-containing protein</fullName>
    </submittedName>
</protein>
<reference evidence="1" key="1">
    <citation type="submission" date="2020-07" db="EMBL/GenBank/DDBJ databases">
        <title>Multicomponent nature underlies the extraordinary mechanical properties of spider dragline silk.</title>
        <authorList>
            <person name="Kono N."/>
            <person name="Nakamura H."/>
            <person name="Mori M."/>
            <person name="Yoshida Y."/>
            <person name="Ohtoshi R."/>
            <person name="Malay A.D."/>
            <person name="Moran D.A.P."/>
            <person name="Tomita M."/>
            <person name="Numata K."/>
            <person name="Arakawa K."/>
        </authorList>
    </citation>
    <scope>NUCLEOTIDE SEQUENCE</scope>
</reference>
<keyword evidence="2" id="KW-1185">Reference proteome</keyword>
<evidence type="ECO:0000313" key="1">
    <source>
        <dbReference type="EMBL" id="GFR32297.1"/>
    </source>
</evidence>
<name>A0A8X6HYI4_TRICU</name>
<gene>
    <name evidence="1" type="primary">AVEN_65144_1</name>
    <name evidence="1" type="ORF">TNCT_237611</name>
</gene>
<sequence length="98" mass="10781">MAIYDLLDSIKDVPTLGRHDNDALKRIFGTNGILDAVNDVRESLRAVYMRSDDAIVKGDYQPLNYYFATSTGIKLASMRMKPISMGVGAAVKGAQRNN</sequence>
<dbReference type="EMBL" id="BMAO01039557">
    <property type="protein sequence ID" value="GFR32297.1"/>
    <property type="molecule type" value="Genomic_DNA"/>
</dbReference>
<dbReference type="AlphaFoldDB" id="A0A8X6HYI4"/>
<comment type="caution">
    <text evidence="1">The sequence shown here is derived from an EMBL/GenBank/DDBJ whole genome shotgun (WGS) entry which is preliminary data.</text>
</comment>
<dbReference type="Proteomes" id="UP000887116">
    <property type="component" value="Unassembled WGS sequence"/>
</dbReference>
<proteinExistence type="predicted"/>
<accession>A0A8X6HYI4</accession>